<feature type="transmembrane region" description="Helical" evidence="7">
    <location>
        <begin position="204"/>
        <end position="223"/>
    </location>
</feature>
<feature type="transmembrane region" description="Helical" evidence="7">
    <location>
        <begin position="228"/>
        <end position="250"/>
    </location>
</feature>
<dbReference type="EMBL" id="JAKIKT010000009">
    <property type="protein sequence ID" value="MCL2915840.1"/>
    <property type="molecule type" value="Genomic_DNA"/>
</dbReference>
<name>A0ABT0NBU1_9GAMM</name>
<dbReference type="PANTHER" id="PTHR33406">
    <property type="entry name" value="MEMBRANE PROTEIN MJ1562-RELATED"/>
    <property type="match status" value="1"/>
</dbReference>
<accession>A0ABT0NBU1</accession>
<evidence type="ECO:0000256" key="2">
    <source>
        <dbReference type="ARBA" id="ARBA00010157"/>
    </source>
</evidence>
<evidence type="ECO:0000256" key="6">
    <source>
        <dbReference type="ARBA" id="ARBA00023136"/>
    </source>
</evidence>
<feature type="transmembrane region" description="Helical" evidence="7">
    <location>
        <begin position="667"/>
        <end position="687"/>
    </location>
</feature>
<dbReference type="Gene3D" id="1.20.1640.10">
    <property type="entry name" value="Multidrug efflux transporter AcrB transmembrane domain"/>
    <property type="match status" value="2"/>
</dbReference>
<dbReference type="InterPro" id="IPR000731">
    <property type="entry name" value="SSD"/>
</dbReference>
<keyword evidence="10" id="KW-1185">Reference proteome</keyword>
<organism evidence="9 10">
    <name type="scientific">Shewanella corallii</name>
    <dbReference type="NCBI Taxonomy" id="560080"/>
    <lineage>
        <taxon>Bacteria</taxon>
        <taxon>Pseudomonadati</taxon>
        <taxon>Pseudomonadota</taxon>
        <taxon>Gammaproteobacteria</taxon>
        <taxon>Alteromonadales</taxon>
        <taxon>Shewanellaceae</taxon>
        <taxon>Shewanella</taxon>
    </lineage>
</organism>
<feature type="transmembrane region" description="Helical" evidence="7">
    <location>
        <begin position="597"/>
        <end position="617"/>
    </location>
</feature>
<reference evidence="9 10" key="1">
    <citation type="submission" date="2022-01" db="EMBL/GenBank/DDBJ databases">
        <title>Whole genome-based taxonomy of the Shewanellaceae.</title>
        <authorList>
            <person name="Martin-Rodriguez A.J."/>
        </authorList>
    </citation>
    <scope>NUCLEOTIDE SEQUENCE [LARGE SCALE GENOMIC DNA]</scope>
    <source>
        <strain evidence="9 10">DSM 21332</strain>
    </source>
</reference>
<evidence type="ECO:0000256" key="3">
    <source>
        <dbReference type="ARBA" id="ARBA00022475"/>
    </source>
</evidence>
<protein>
    <submittedName>
        <fullName evidence="9">MMPL family transporter</fullName>
    </submittedName>
</protein>
<evidence type="ECO:0000259" key="8">
    <source>
        <dbReference type="PROSITE" id="PS50156"/>
    </source>
</evidence>
<keyword evidence="4 7" id="KW-0812">Transmembrane</keyword>
<evidence type="ECO:0000256" key="7">
    <source>
        <dbReference type="SAM" id="Phobius"/>
    </source>
</evidence>
<evidence type="ECO:0000313" key="9">
    <source>
        <dbReference type="EMBL" id="MCL2915840.1"/>
    </source>
</evidence>
<dbReference type="InterPro" id="IPR003392">
    <property type="entry name" value="PTHD_SSD"/>
</dbReference>
<evidence type="ECO:0000256" key="5">
    <source>
        <dbReference type="ARBA" id="ARBA00022989"/>
    </source>
</evidence>
<comment type="similarity">
    <text evidence="2">Belongs to the resistance-nodulation-cell division (RND) (TC 2.A.6) family. MmpL subfamily.</text>
</comment>
<feature type="transmembrane region" description="Helical" evidence="7">
    <location>
        <begin position="327"/>
        <end position="353"/>
    </location>
</feature>
<dbReference type="Pfam" id="PF03176">
    <property type="entry name" value="MMPL"/>
    <property type="match status" value="1"/>
</dbReference>
<proteinExistence type="inferred from homology"/>
<dbReference type="Proteomes" id="UP001202831">
    <property type="component" value="Unassembled WGS sequence"/>
</dbReference>
<feature type="transmembrane region" description="Helical" evidence="7">
    <location>
        <begin position="388"/>
        <end position="410"/>
    </location>
</feature>
<feature type="domain" description="SSD" evidence="8">
    <location>
        <begin position="235"/>
        <end position="355"/>
    </location>
</feature>
<evidence type="ECO:0000313" key="10">
    <source>
        <dbReference type="Proteomes" id="UP001202831"/>
    </source>
</evidence>
<dbReference type="Pfam" id="PF02460">
    <property type="entry name" value="Patched"/>
    <property type="match status" value="1"/>
</dbReference>
<feature type="transmembrane region" description="Helical" evidence="7">
    <location>
        <begin position="623"/>
        <end position="647"/>
    </location>
</feature>
<feature type="domain" description="SSD" evidence="8">
    <location>
        <begin position="570"/>
        <end position="721"/>
    </location>
</feature>
<dbReference type="PANTHER" id="PTHR33406:SF6">
    <property type="entry name" value="MEMBRANE PROTEIN YDGH-RELATED"/>
    <property type="match status" value="1"/>
</dbReference>
<feature type="transmembrane region" description="Helical" evidence="7">
    <location>
        <begin position="570"/>
        <end position="590"/>
    </location>
</feature>
<evidence type="ECO:0000256" key="1">
    <source>
        <dbReference type="ARBA" id="ARBA00004651"/>
    </source>
</evidence>
<feature type="transmembrane region" description="Helical" evidence="7">
    <location>
        <begin position="693"/>
        <end position="715"/>
    </location>
</feature>
<sequence length="729" mass="81520">MIQGEASDCMYGYLIKLWRHPLGIVLFWLALAATVSPLVWQLNINTRYDAYFAPDDLRYELSRELTDSFNRPDTLWLIIKGPEDWQWQHQQSQLEQINNILTDNSEVLSVAGYLELIHGSGHRDRLLSYKAHPRESLVISKDGRIVLLEMEFEQSALSPELFGQLIEQLQWQLTALVDGQRLELFFYGPLALNWQYAEVFSSDLAWFMPSLMLLTAILLGWYVRSLPWLLGIGSSALLSLWLTLGIAGWLALPLTAISGVIPVILVVLSLASGIHLFTGWRRLSNLGLDCMEARRRSIEEHLPPLFWGALTTCCGFLLLTFSPSPPIKAFGILVAFAVAINLLLHLTWLMVIVGLGRRKGHSRDNNPKEARRLECSSRLAIKALQRPLPGLSLALLACVFGGIGVAQLVFKDDPLGYFSADNPLRQGAEVTAKTFYAANYQTFLYTHPNGALDPEAVRFVNRFSRFLKQQPEVVRVDTLIDWFRAAGLGRSALEQVFKATPPSELGLGKEVTDDLQRQLLQVYLRPTDTASMLALEQRINSWLAQQQYPGELSPALGPQSLYAHLSEDNAINMLLSFLVALVMLSLLLYWLRGSIRLALLGLMANLLPLIWVFGYWGMTGGGLSLGSTMVIGMILGIIVDDTLHLLLRLDAKAAQHPFILRRQLIRITPAISLTSLVLVAGFMLGMLSDFGPILELSLLSALIIGSAWFFDLLVLPSLWRHCFPKQNAP</sequence>
<dbReference type="SUPFAM" id="SSF82866">
    <property type="entry name" value="Multidrug efflux transporter AcrB transmembrane domain"/>
    <property type="match status" value="2"/>
</dbReference>
<dbReference type="PROSITE" id="PS50156">
    <property type="entry name" value="SSD"/>
    <property type="match status" value="2"/>
</dbReference>
<feature type="transmembrane region" description="Helical" evidence="7">
    <location>
        <begin position="21"/>
        <end position="40"/>
    </location>
</feature>
<gene>
    <name evidence="9" type="ORF">L2725_18980</name>
</gene>
<keyword evidence="5 7" id="KW-1133">Transmembrane helix</keyword>
<dbReference type="RefSeq" id="WP_249250398.1">
    <property type="nucleotide sequence ID" value="NZ_JAKIKT010000009.1"/>
</dbReference>
<dbReference type="InterPro" id="IPR004869">
    <property type="entry name" value="MMPL_dom"/>
</dbReference>
<dbReference type="InterPro" id="IPR050545">
    <property type="entry name" value="Mycobact_MmpL"/>
</dbReference>
<feature type="transmembrane region" description="Helical" evidence="7">
    <location>
        <begin position="301"/>
        <end position="321"/>
    </location>
</feature>
<keyword evidence="3" id="KW-1003">Cell membrane</keyword>
<keyword evidence="6 7" id="KW-0472">Membrane</keyword>
<comment type="subcellular location">
    <subcellularLocation>
        <location evidence="1">Cell membrane</location>
        <topology evidence="1">Multi-pass membrane protein</topology>
    </subcellularLocation>
</comment>
<comment type="caution">
    <text evidence="9">The sequence shown here is derived from an EMBL/GenBank/DDBJ whole genome shotgun (WGS) entry which is preliminary data.</text>
</comment>
<feature type="transmembrane region" description="Helical" evidence="7">
    <location>
        <begin position="256"/>
        <end position="280"/>
    </location>
</feature>
<evidence type="ECO:0000256" key="4">
    <source>
        <dbReference type="ARBA" id="ARBA00022692"/>
    </source>
</evidence>